<reference evidence="2" key="1">
    <citation type="submission" date="2022-11" db="UniProtKB">
        <authorList>
            <consortium name="WormBaseParasite"/>
        </authorList>
    </citation>
    <scope>IDENTIFICATION</scope>
</reference>
<proteinExistence type="predicted"/>
<accession>A0AC34PXQ7</accession>
<dbReference type="WBParaSite" id="JU765_v2.g10876.t1">
    <property type="protein sequence ID" value="JU765_v2.g10876.t1"/>
    <property type="gene ID" value="JU765_v2.g10876"/>
</dbReference>
<sequence>NQPIQGAIDTRGSVRTMRATRVPITASTVRGRETNDEGRANTQADPEEPSTGPVPFTATPGQGITIPQHIVIPPTDDNDGNPRKYHINSEITISYDPRQAGGSPRPETRASGTPNRNQPVSITSNV</sequence>
<evidence type="ECO:0000313" key="1">
    <source>
        <dbReference type="Proteomes" id="UP000887576"/>
    </source>
</evidence>
<evidence type="ECO:0000313" key="2">
    <source>
        <dbReference type="WBParaSite" id="JU765_v2.g10876.t1"/>
    </source>
</evidence>
<dbReference type="Proteomes" id="UP000887576">
    <property type="component" value="Unplaced"/>
</dbReference>
<protein>
    <submittedName>
        <fullName evidence="2">Uncharacterized protein</fullName>
    </submittedName>
</protein>
<name>A0AC34PXQ7_9BILA</name>
<organism evidence="1 2">
    <name type="scientific">Panagrolaimus sp. JU765</name>
    <dbReference type="NCBI Taxonomy" id="591449"/>
    <lineage>
        <taxon>Eukaryota</taxon>
        <taxon>Metazoa</taxon>
        <taxon>Ecdysozoa</taxon>
        <taxon>Nematoda</taxon>
        <taxon>Chromadorea</taxon>
        <taxon>Rhabditida</taxon>
        <taxon>Tylenchina</taxon>
        <taxon>Panagrolaimomorpha</taxon>
        <taxon>Panagrolaimoidea</taxon>
        <taxon>Panagrolaimidae</taxon>
        <taxon>Panagrolaimus</taxon>
    </lineage>
</organism>